<evidence type="ECO:0000313" key="2">
    <source>
        <dbReference type="Proteomes" id="UP000701801"/>
    </source>
</evidence>
<sequence length="99" mass="10728">MATLSPSQLLQELQALASNPPEIEITLRTKLAVAARSAFLSLEKPEDVVARVLLSQQVEGITVRIAIDLKLFSILKDGEKSFDQLVEATKASPVLLGRS</sequence>
<reference evidence="1" key="1">
    <citation type="submission" date="2021-07" db="EMBL/GenBank/DDBJ databases">
        <authorList>
            <person name="Durling M."/>
        </authorList>
    </citation>
    <scope>NUCLEOTIDE SEQUENCE</scope>
</reference>
<gene>
    <name evidence="1" type="ORF">HYALB_00005437</name>
</gene>
<dbReference type="EMBL" id="CAJVRM010000021">
    <property type="protein sequence ID" value="CAG8971541.1"/>
    <property type="molecule type" value="Genomic_DNA"/>
</dbReference>
<proteinExistence type="predicted"/>
<protein>
    <submittedName>
        <fullName evidence="1">Uncharacterized protein</fullName>
    </submittedName>
</protein>
<name>A0A9N9LH95_9HELO</name>
<dbReference type="InterPro" id="IPR036388">
    <property type="entry name" value="WH-like_DNA-bd_sf"/>
</dbReference>
<evidence type="ECO:0000313" key="1">
    <source>
        <dbReference type="EMBL" id="CAG8971541.1"/>
    </source>
</evidence>
<dbReference type="Gene3D" id="1.10.10.10">
    <property type="entry name" value="Winged helix-like DNA-binding domain superfamily/Winged helix DNA-binding domain"/>
    <property type="match status" value="1"/>
</dbReference>
<organism evidence="1 2">
    <name type="scientific">Hymenoscyphus albidus</name>
    <dbReference type="NCBI Taxonomy" id="595503"/>
    <lineage>
        <taxon>Eukaryota</taxon>
        <taxon>Fungi</taxon>
        <taxon>Dikarya</taxon>
        <taxon>Ascomycota</taxon>
        <taxon>Pezizomycotina</taxon>
        <taxon>Leotiomycetes</taxon>
        <taxon>Helotiales</taxon>
        <taxon>Helotiaceae</taxon>
        <taxon>Hymenoscyphus</taxon>
    </lineage>
</organism>
<accession>A0A9N9LH95</accession>
<keyword evidence="2" id="KW-1185">Reference proteome</keyword>
<comment type="caution">
    <text evidence="1">The sequence shown here is derived from an EMBL/GenBank/DDBJ whole genome shotgun (WGS) entry which is preliminary data.</text>
</comment>
<dbReference type="AlphaFoldDB" id="A0A9N9LH95"/>
<dbReference type="OrthoDB" id="1535081at2759"/>
<dbReference type="Proteomes" id="UP000701801">
    <property type="component" value="Unassembled WGS sequence"/>
</dbReference>